<sequence>MYYLKKPSPNVPQRQSTEIPKNAPLAQLQNVTIQRPSDFSTEVENLKSQFSLLQNPQIRTPNSPYKYSVSLVRAADYKENCVGRSLLKYPRNQLHDGVYKCCPPDAHQEFQKSLQKCTQPAAGAPYNHAPKGHIAYLEQWRSNWNRIMASTKEIVLPENPKLMDFNIIQGNRSNEASKLGSIPTTLQPYLRDNGNSFEQLLPLDLSCRSKAPPRHPMCSSDWPNNTPDKEPPKHANRCHPLSVDHPYAMVERSPVKTIWNMDNFCDLVAKEVELMEALPGIVHSAAEERRLQEIEAICRQLTGTDLPAHVEVPREREDCYVLGTEKQQPAVPQPDPESTDGLTVHEAMSQQAYPKQPFNFDEAFNVVEQSKAPLHPPESMALQMNRGMGTYAAIARESIINEVPQHPIESTATERNGATISYTSTAGLNNQENTNKNPDAEIFSCDEDFDILDGLRATIPPPEFFGDQEGPAIMVFNDTDPNDLDLNPEPYASIFDYLGLDSPQMPQEQPNNAQSHLTTFSSEDKDYNDVVASDAAHPELEYEDMIEELMEEEELVLEEVEEELVVEMGEEEESLDDSFDWTEEMESDDDESD</sequence>
<protein>
    <submittedName>
        <fullName evidence="2">Uncharacterized protein</fullName>
    </submittedName>
</protein>
<dbReference type="EMBL" id="CH954180">
    <property type="protein sequence ID" value="KQS30057.1"/>
    <property type="molecule type" value="Genomic_DNA"/>
</dbReference>
<proteinExistence type="predicted"/>
<organism evidence="2 3">
    <name type="scientific">Drosophila erecta</name>
    <name type="common">Fruit fly</name>
    <dbReference type="NCBI Taxonomy" id="7220"/>
    <lineage>
        <taxon>Eukaryota</taxon>
        <taxon>Metazoa</taxon>
        <taxon>Ecdysozoa</taxon>
        <taxon>Arthropoda</taxon>
        <taxon>Hexapoda</taxon>
        <taxon>Insecta</taxon>
        <taxon>Pterygota</taxon>
        <taxon>Neoptera</taxon>
        <taxon>Endopterygota</taxon>
        <taxon>Diptera</taxon>
        <taxon>Brachycera</taxon>
        <taxon>Muscomorpha</taxon>
        <taxon>Ephydroidea</taxon>
        <taxon>Drosophilidae</taxon>
        <taxon>Drosophila</taxon>
        <taxon>Sophophora</taxon>
    </lineage>
</organism>
<name>A0A0Q5T3X2_DROER</name>
<reference evidence="2 3" key="1">
    <citation type="journal article" date="2007" name="Nature">
        <title>Evolution of genes and genomes on the Drosophila phylogeny.</title>
        <authorList>
            <consortium name="Drosophila 12 Genomes Consortium"/>
            <person name="Clark A.G."/>
            <person name="Eisen M.B."/>
            <person name="Smith D.R."/>
            <person name="Bergman C.M."/>
            <person name="Oliver B."/>
            <person name="Markow T.A."/>
            <person name="Kaufman T.C."/>
            <person name="Kellis M."/>
            <person name="Gelbart W."/>
            <person name="Iyer V.N."/>
            <person name="Pollard D.A."/>
            <person name="Sackton T.B."/>
            <person name="Larracuente A.M."/>
            <person name="Singh N.D."/>
            <person name="Abad J.P."/>
            <person name="Abt D.N."/>
            <person name="Adryan B."/>
            <person name="Aguade M."/>
            <person name="Akashi H."/>
            <person name="Anderson W.W."/>
            <person name="Aquadro C.F."/>
            <person name="Ardell D.H."/>
            <person name="Arguello R."/>
            <person name="Artieri C.G."/>
            <person name="Barbash D.A."/>
            <person name="Barker D."/>
            <person name="Barsanti P."/>
            <person name="Batterham P."/>
            <person name="Batzoglou S."/>
            <person name="Begun D."/>
            <person name="Bhutkar A."/>
            <person name="Blanco E."/>
            <person name="Bosak S.A."/>
            <person name="Bradley R.K."/>
            <person name="Brand A.D."/>
            <person name="Brent M.R."/>
            <person name="Brooks A.N."/>
            <person name="Brown R.H."/>
            <person name="Butlin R.K."/>
            <person name="Caggese C."/>
            <person name="Calvi B.R."/>
            <person name="Bernardo de Carvalho A."/>
            <person name="Caspi A."/>
            <person name="Castrezana S."/>
            <person name="Celniker S.E."/>
            <person name="Chang J.L."/>
            <person name="Chapple C."/>
            <person name="Chatterji S."/>
            <person name="Chinwalla A."/>
            <person name="Civetta A."/>
            <person name="Clifton S.W."/>
            <person name="Comeron J.M."/>
            <person name="Costello J.C."/>
            <person name="Coyne J.A."/>
            <person name="Daub J."/>
            <person name="David R.G."/>
            <person name="Delcher A.L."/>
            <person name="Delehaunty K."/>
            <person name="Do C.B."/>
            <person name="Ebling H."/>
            <person name="Edwards K."/>
            <person name="Eickbush T."/>
            <person name="Evans J.D."/>
            <person name="Filipski A."/>
            <person name="Findeiss S."/>
            <person name="Freyhult E."/>
            <person name="Fulton L."/>
            <person name="Fulton R."/>
            <person name="Garcia A.C."/>
            <person name="Gardiner A."/>
            <person name="Garfield D.A."/>
            <person name="Garvin B.E."/>
            <person name="Gibson G."/>
            <person name="Gilbert D."/>
            <person name="Gnerre S."/>
            <person name="Godfrey J."/>
            <person name="Good R."/>
            <person name="Gotea V."/>
            <person name="Gravely B."/>
            <person name="Greenberg A.J."/>
            <person name="Griffiths-Jones S."/>
            <person name="Gross S."/>
            <person name="Guigo R."/>
            <person name="Gustafson E.A."/>
            <person name="Haerty W."/>
            <person name="Hahn M.W."/>
            <person name="Halligan D.L."/>
            <person name="Halpern A.L."/>
            <person name="Halter G.M."/>
            <person name="Han M.V."/>
            <person name="Heger A."/>
            <person name="Hillier L."/>
            <person name="Hinrichs A.S."/>
            <person name="Holmes I."/>
            <person name="Hoskins R.A."/>
            <person name="Hubisz M.J."/>
            <person name="Hultmark D."/>
            <person name="Huntley M.A."/>
            <person name="Jaffe D.B."/>
            <person name="Jagadeeshan S."/>
            <person name="Jeck W.R."/>
            <person name="Johnson J."/>
            <person name="Jones C.D."/>
            <person name="Jordan W.C."/>
            <person name="Karpen G.H."/>
            <person name="Kataoka E."/>
            <person name="Keightley P.D."/>
            <person name="Kheradpour P."/>
            <person name="Kirkness E.F."/>
            <person name="Koerich L.B."/>
            <person name="Kristiansen K."/>
            <person name="Kudrna D."/>
            <person name="Kulathinal R.J."/>
            <person name="Kumar S."/>
            <person name="Kwok R."/>
            <person name="Lander E."/>
            <person name="Langley C.H."/>
            <person name="Lapoint R."/>
            <person name="Lazzaro B.P."/>
            <person name="Lee S.J."/>
            <person name="Levesque L."/>
            <person name="Li R."/>
            <person name="Lin C.F."/>
            <person name="Lin M.F."/>
            <person name="Lindblad-Toh K."/>
            <person name="Llopart A."/>
            <person name="Long M."/>
            <person name="Low L."/>
            <person name="Lozovsky E."/>
            <person name="Lu J."/>
            <person name="Luo M."/>
            <person name="Machado C.A."/>
            <person name="Makalowski W."/>
            <person name="Marzo M."/>
            <person name="Matsuda M."/>
            <person name="Matzkin L."/>
            <person name="McAllister B."/>
            <person name="McBride C.S."/>
            <person name="McKernan B."/>
            <person name="McKernan K."/>
            <person name="Mendez-Lago M."/>
            <person name="Minx P."/>
            <person name="Mollenhauer M.U."/>
            <person name="Montooth K."/>
            <person name="Mount S.M."/>
            <person name="Mu X."/>
            <person name="Myers E."/>
            <person name="Negre B."/>
            <person name="Newfeld S."/>
            <person name="Nielsen R."/>
            <person name="Noor M.A."/>
            <person name="O'Grady P."/>
            <person name="Pachter L."/>
            <person name="Papaceit M."/>
            <person name="Parisi M.J."/>
            <person name="Parisi M."/>
            <person name="Parts L."/>
            <person name="Pedersen J.S."/>
            <person name="Pesole G."/>
            <person name="Phillippy A.M."/>
            <person name="Ponting C.P."/>
            <person name="Pop M."/>
            <person name="Porcelli D."/>
            <person name="Powell J.R."/>
            <person name="Prohaska S."/>
            <person name="Pruitt K."/>
            <person name="Puig M."/>
            <person name="Quesneville H."/>
            <person name="Ram K.R."/>
            <person name="Rand D."/>
            <person name="Rasmussen M.D."/>
            <person name="Reed L.K."/>
            <person name="Reenan R."/>
            <person name="Reily A."/>
            <person name="Remington K.A."/>
            <person name="Rieger T.T."/>
            <person name="Ritchie M.G."/>
            <person name="Robin C."/>
            <person name="Rogers Y.H."/>
            <person name="Rohde C."/>
            <person name="Rozas J."/>
            <person name="Rubenfield M.J."/>
            <person name="Ruiz A."/>
            <person name="Russo S."/>
            <person name="Salzberg S.L."/>
            <person name="Sanchez-Gracia A."/>
            <person name="Saranga D.J."/>
            <person name="Sato H."/>
            <person name="Schaeffer S.W."/>
            <person name="Schatz M.C."/>
            <person name="Schlenke T."/>
            <person name="Schwartz R."/>
            <person name="Segarra C."/>
            <person name="Singh R.S."/>
            <person name="Sirot L."/>
            <person name="Sirota M."/>
            <person name="Sisneros N.B."/>
            <person name="Smith C.D."/>
            <person name="Smith T.F."/>
            <person name="Spieth J."/>
            <person name="Stage D.E."/>
            <person name="Stark A."/>
            <person name="Stephan W."/>
            <person name="Strausberg R.L."/>
            <person name="Strempel S."/>
            <person name="Sturgill D."/>
            <person name="Sutton G."/>
            <person name="Sutton G.G."/>
            <person name="Tao W."/>
            <person name="Teichmann S."/>
            <person name="Tobari Y.N."/>
            <person name="Tomimura Y."/>
            <person name="Tsolas J.M."/>
            <person name="Valente V.L."/>
            <person name="Venter E."/>
            <person name="Venter J.C."/>
            <person name="Vicario S."/>
            <person name="Vieira F.G."/>
            <person name="Vilella A.J."/>
            <person name="Villasante A."/>
            <person name="Walenz B."/>
            <person name="Wang J."/>
            <person name="Wasserman M."/>
            <person name="Watts T."/>
            <person name="Wilson D."/>
            <person name="Wilson R.K."/>
            <person name="Wing R.A."/>
            <person name="Wolfner M.F."/>
            <person name="Wong A."/>
            <person name="Wong G.K."/>
            <person name="Wu C.I."/>
            <person name="Wu G."/>
            <person name="Yamamoto D."/>
            <person name="Yang H.P."/>
            <person name="Yang S.P."/>
            <person name="Yorke J.A."/>
            <person name="Yoshida K."/>
            <person name="Zdobnov E."/>
            <person name="Zhang P."/>
            <person name="Zhang Y."/>
            <person name="Zimin A.V."/>
            <person name="Baldwin J."/>
            <person name="Abdouelleil A."/>
            <person name="Abdulkadir J."/>
            <person name="Abebe A."/>
            <person name="Abera B."/>
            <person name="Abreu J."/>
            <person name="Acer S.C."/>
            <person name="Aftuck L."/>
            <person name="Alexander A."/>
            <person name="An P."/>
            <person name="Anderson E."/>
            <person name="Anderson S."/>
            <person name="Arachi H."/>
            <person name="Azer M."/>
            <person name="Bachantsang P."/>
            <person name="Barry A."/>
            <person name="Bayul T."/>
            <person name="Berlin A."/>
            <person name="Bessette D."/>
            <person name="Bloom T."/>
            <person name="Blye J."/>
            <person name="Boguslavskiy L."/>
            <person name="Bonnet C."/>
            <person name="Boukhgalter B."/>
            <person name="Bourzgui I."/>
            <person name="Brown A."/>
            <person name="Cahill P."/>
            <person name="Channer S."/>
            <person name="Cheshatsang Y."/>
            <person name="Chuda L."/>
            <person name="Citroen M."/>
            <person name="Collymore A."/>
            <person name="Cooke P."/>
            <person name="Costello M."/>
            <person name="D'Aco K."/>
            <person name="Daza R."/>
            <person name="De Haan G."/>
            <person name="DeGray S."/>
            <person name="DeMaso C."/>
            <person name="Dhargay N."/>
            <person name="Dooley K."/>
            <person name="Dooley E."/>
            <person name="Doricent M."/>
            <person name="Dorje P."/>
            <person name="Dorjee K."/>
            <person name="Dupes A."/>
            <person name="Elong R."/>
            <person name="Falk J."/>
            <person name="Farina A."/>
            <person name="Faro S."/>
            <person name="Ferguson D."/>
            <person name="Fisher S."/>
            <person name="Foley C.D."/>
            <person name="Franke A."/>
            <person name="Friedrich D."/>
            <person name="Gadbois L."/>
            <person name="Gearin G."/>
            <person name="Gearin C.R."/>
            <person name="Giannoukos G."/>
            <person name="Goode T."/>
            <person name="Graham J."/>
            <person name="Grandbois E."/>
            <person name="Grewal S."/>
            <person name="Gyaltsen K."/>
            <person name="Hafez N."/>
            <person name="Hagos B."/>
            <person name="Hall J."/>
            <person name="Henson C."/>
            <person name="Hollinger A."/>
            <person name="Honan T."/>
            <person name="Huard M.D."/>
            <person name="Hughes L."/>
            <person name="Hurhula B."/>
            <person name="Husby M.E."/>
            <person name="Kamat A."/>
            <person name="Kanga B."/>
            <person name="Kashin S."/>
            <person name="Khazanovich D."/>
            <person name="Kisner P."/>
            <person name="Lance K."/>
            <person name="Lara M."/>
            <person name="Lee W."/>
            <person name="Lennon N."/>
            <person name="Letendre F."/>
            <person name="LeVine R."/>
            <person name="Lipovsky A."/>
            <person name="Liu X."/>
            <person name="Liu J."/>
            <person name="Liu S."/>
            <person name="Lokyitsang T."/>
            <person name="Lokyitsang Y."/>
            <person name="Lubonja R."/>
            <person name="Lui A."/>
            <person name="MacDonald P."/>
            <person name="Magnisalis V."/>
            <person name="Maru K."/>
            <person name="Matthews C."/>
            <person name="McCusker W."/>
            <person name="McDonough S."/>
            <person name="Mehta T."/>
            <person name="Meldrim J."/>
            <person name="Meneus L."/>
            <person name="Mihai O."/>
            <person name="Mihalev A."/>
            <person name="Mihova T."/>
            <person name="Mittelman R."/>
            <person name="Mlenga V."/>
            <person name="Montmayeur A."/>
            <person name="Mulrain L."/>
            <person name="Navidi A."/>
            <person name="Naylor J."/>
            <person name="Negash T."/>
            <person name="Nguyen T."/>
            <person name="Nguyen N."/>
            <person name="Nicol R."/>
            <person name="Norbu C."/>
            <person name="Norbu N."/>
            <person name="Novod N."/>
            <person name="O'Neill B."/>
            <person name="Osman S."/>
            <person name="Markiewicz E."/>
            <person name="Oyono O.L."/>
            <person name="Patti C."/>
            <person name="Phunkhang P."/>
            <person name="Pierre F."/>
            <person name="Priest M."/>
            <person name="Raghuraman S."/>
            <person name="Rege F."/>
            <person name="Reyes R."/>
            <person name="Rise C."/>
            <person name="Rogov P."/>
            <person name="Ross K."/>
            <person name="Ryan E."/>
            <person name="Settipalli S."/>
            <person name="Shea T."/>
            <person name="Sherpa N."/>
            <person name="Shi L."/>
            <person name="Shih D."/>
            <person name="Sparrow T."/>
            <person name="Spaulding J."/>
            <person name="Stalker J."/>
            <person name="Stange-Thomann N."/>
            <person name="Stavropoulos S."/>
            <person name="Stone C."/>
            <person name="Strader C."/>
            <person name="Tesfaye S."/>
            <person name="Thomson T."/>
            <person name="Thoulutsang Y."/>
            <person name="Thoulutsang D."/>
            <person name="Topham K."/>
            <person name="Topping I."/>
            <person name="Tsamla T."/>
            <person name="Vassiliev H."/>
            <person name="Vo A."/>
            <person name="Wangchuk T."/>
            <person name="Wangdi T."/>
            <person name="Weiand M."/>
            <person name="Wilkinson J."/>
            <person name="Wilson A."/>
            <person name="Yadav S."/>
            <person name="Young G."/>
            <person name="Yu Q."/>
            <person name="Zembek L."/>
            <person name="Zhong D."/>
            <person name="Zimmer A."/>
            <person name="Zwirko Z."/>
            <person name="Jaffe D.B."/>
            <person name="Alvarez P."/>
            <person name="Brockman W."/>
            <person name="Butler J."/>
            <person name="Chin C."/>
            <person name="Gnerre S."/>
            <person name="Grabherr M."/>
            <person name="Kleber M."/>
            <person name="Mauceli E."/>
            <person name="MacCallum I."/>
        </authorList>
    </citation>
    <scope>NUCLEOTIDE SEQUENCE [LARGE SCALE GENOMIC DNA]</scope>
    <source>
        <strain evidence="2 3">TSC#14021-0224.01</strain>
    </source>
</reference>
<keyword evidence="3" id="KW-1185">Reference proteome</keyword>
<feature type="region of interest" description="Disordered" evidence="1">
    <location>
        <begin position="567"/>
        <end position="593"/>
    </location>
</feature>
<feature type="region of interest" description="Disordered" evidence="1">
    <location>
        <begin position="215"/>
        <end position="239"/>
    </location>
</feature>
<gene>
    <name evidence="2" type="primary">Dere\GG27039</name>
    <name evidence="2" type="synonym">GG27039</name>
    <name evidence="2" type="ORF">Dere_GG27039</name>
</gene>
<dbReference type="AlphaFoldDB" id="A0A0Q5T3X2"/>
<dbReference type="Proteomes" id="UP000008711">
    <property type="component" value="Unassembled WGS sequence"/>
</dbReference>
<reference evidence="2 3" key="2">
    <citation type="journal article" date="2008" name="Bioinformatics">
        <title>Assembly reconciliation.</title>
        <authorList>
            <person name="Zimin A.V."/>
            <person name="Smith D.R."/>
            <person name="Sutton G."/>
            <person name="Yorke J.A."/>
        </authorList>
    </citation>
    <scope>NUCLEOTIDE SEQUENCE [LARGE SCALE GENOMIC DNA]</scope>
    <source>
        <strain evidence="2 3">TSC#14021-0224.01</strain>
    </source>
</reference>
<evidence type="ECO:0000313" key="3">
    <source>
        <dbReference type="Proteomes" id="UP000008711"/>
    </source>
</evidence>
<accession>A0A0Q5T3X2</accession>
<evidence type="ECO:0000256" key="1">
    <source>
        <dbReference type="SAM" id="MobiDB-lite"/>
    </source>
</evidence>
<evidence type="ECO:0000313" key="2">
    <source>
        <dbReference type="EMBL" id="KQS30057.1"/>
    </source>
</evidence>